<protein>
    <submittedName>
        <fullName evidence="7">HelD family protein</fullName>
    </submittedName>
</protein>
<dbReference type="PANTHER" id="PTHR11070:SF45">
    <property type="entry name" value="DNA 3'-5' HELICASE"/>
    <property type="match status" value="1"/>
</dbReference>
<evidence type="ECO:0000256" key="4">
    <source>
        <dbReference type="ARBA" id="ARBA00022840"/>
    </source>
</evidence>
<keyword evidence="3 5" id="KW-0347">Helicase</keyword>
<dbReference type="PANTHER" id="PTHR11070">
    <property type="entry name" value="UVRD / RECB / PCRA DNA HELICASE FAMILY MEMBER"/>
    <property type="match status" value="1"/>
</dbReference>
<dbReference type="Pfam" id="PF13538">
    <property type="entry name" value="UvrD_C_2"/>
    <property type="match status" value="1"/>
</dbReference>
<dbReference type="PROSITE" id="PS51198">
    <property type="entry name" value="UVRD_HELICASE_ATP_BIND"/>
    <property type="match status" value="1"/>
</dbReference>
<gene>
    <name evidence="7" type="ORF">ACFQVD_03255</name>
</gene>
<name>A0ABW2STX1_9ACTN</name>
<feature type="binding site" evidence="5">
    <location>
        <begin position="215"/>
        <end position="222"/>
    </location>
    <ligand>
        <name>ATP</name>
        <dbReference type="ChEBI" id="CHEBI:30616"/>
    </ligand>
</feature>
<evidence type="ECO:0000256" key="2">
    <source>
        <dbReference type="ARBA" id="ARBA00022801"/>
    </source>
</evidence>
<evidence type="ECO:0000259" key="6">
    <source>
        <dbReference type="PROSITE" id="PS51198"/>
    </source>
</evidence>
<keyword evidence="8" id="KW-1185">Reference proteome</keyword>
<keyword evidence="1 5" id="KW-0547">Nucleotide-binding</keyword>
<dbReference type="InterPro" id="IPR000212">
    <property type="entry name" value="DNA_helicase_UvrD/REP"/>
</dbReference>
<accession>A0ABW2STX1</accession>
<dbReference type="Pfam" id="PF13245">
    <property type="entry name" value="AAA_19"/>
    <property type="match status" value="1"/>
</dbReference>
<dbReference type="Gene3D" id="3.40.50.300">
    <property type="entry name" value="P-loop containing nucleotide triphosphate hydrolases"/>
    <property type="match status" value="3"/>
</dbReference>
<proteinExistence type="predicted"/>
<keyword evidence="4 5" id="KW-0067">ATP-binding</keyword>
<evidence type="ECO:0000313" key="8">
    <source>
        <dbReference type="Proteomes" id="UP001596514"/>
    </source>
</evidence>
<dbReference type="Proteomes" id="UP001596514">
    <property type="component" value="Unassembled WGS sequence"/>
</dbReference>
<evidence type="ECO:0000256" key="5">
    <source>
        <dbReference type="PROSITE-ProRule" id="PRU00560"/>
    </source>
</evidence>
<comment type="caution">
    <text evidence="7">The sequence shown here is derived from an EMBL/GenBank/DDBJ whole genome shotgun (WGS) entry which is preliminary data.</text>
</comment>
<feature type="domain" description="UvrD-like helicase ATP-binding" evidence="6">
    <location>
        <begin position="194"/>
        <end position="618"/>
    </location>
</feature>
<dbReference type="SUPFAM" id="SSF52540">
    <property type="entry name" value="P-loop containing nucleoside triphosphate hydrolases"/>
    <property type="match status" value="1"/>
</dbReference>
<keyword evidence="2 5" id="KW-0378">Hydrolase</keyword>
<dbReference type="InterPro" id="IPR014016">
    <property type="entry name" value="UvrD-like_ATP-bd"/>
</dbReference>
<evidence type="ECO:0000256" key="1">
    <source>
        <dbReference type="ARBA" id="ARBA00022741"/>
    </source>
</evidence>
<organism evidence="7 8">
    <name type="scientific">Streptosporangium amethystogenes subsp. fukuiense</name>
    <dbReference type="NCBI Taxonomy" id="698418"/>
    <lineage>
        <taxon>Bacteria</taxon>
        <taxon>Bacillati</taxon>
        <taxon>Actinomycetota</taxon>
        <taxon>Actinomycetes</taxon>
        <taxon>Streptosporangiales</taxon>
        <taxon>Streptosporangiaceae</taxon>
        <taxon>Streptosporangium</taxon>
    </lineage>
</organism>
<dbReference type="EMBL" id="JBHTEE010000001">
    <property type="protein sequence ID" value="MFC7599126.1"/>
    <property type="molecule type" value="Genomic_DNA"/>
</dbReference>
<evidence type="ECO:0000256" key="3">
    <source>
        <dbReference type="ARBA" id="ARBA00022806"/>
    </source>
</evidence>
<dbReference type="RefSeq" id="WP_343963471.1">
    <property type="nucleotide sequence ID" value="NZ_BAAAGK010000017.1"/>
</dbReference>
<reference evidence="8" key="1">
    <citation type="journal article" date="2019" name="Int. J. Syst. Evol. Microbiol.">
        <title>The Global Catalogue of Microorganisms (GCM) 10K type strain sequencing project: providing services to taxonomists for standard genome sequencing and annotation.</title>
        <authorList>
            <consortium name="The Broad Institute Genomics Platform"/>
            <consortium name="The Broad Institute Genome Sequencing Center for Infectious Disease"/>
            <person name="Wu L."/>
            <person name="Ma J."/>
        </authorList>
    </citation>
    <scope>NUCLEOTIDE SEQUENCE [LARGE SCALE GENOMIC DNA]</scope>
    <source>
        <strain evidence="8">JCM 10083</strain>
    </source>
</reference>
<dbReference type="InterPro" id="IPR027417">
    <property type="entry name" value="P-loop_NTPase"/>
</dbReference>
<evidence type="ECO:0000313" key="7">
    <source>
        <dbReference type="EMBL" id="MFC7599126.1"/>
    </source>
</evidence>
<sequence>MLLSSEALRAEQEYVSMLYGRLDELREHVTGRLARVLATSGGNAQARVEKDAAHAAYAERLARLNAAEHGLCFGRLDMLDGECRHIGRMGLLSETGDAGHAEDAEDAEDTAPLLIDWRAPAARPFYLATAVTSEGVRLRRHIKDRDRTVTEIHDELLDLESAAGARHEGLAGEATLLAALNAGRTGRMTDIVQTIQAEQDRIIRSEHTGVLVVQGGPGTGKTAVALHRAAYLLYTRRRQLARRVVLVVGPNTTFLRYIGNVLPALGETSVLLSTVGGLYPGVTAEREETPETAEVKGRLAMAEVVAAAVRDREWVPGDHLEVEYEGETLRLDRRTCERARDLARGSLSPHNPARPLVVREISRVLAEQYAERVGTDPFDGERLLDDGQVESIRREMLTDEAVLAALDELWPDLTPQRLLTDLFGSSDRIASAAPGFTPEDRALLLREPGGGWSPADVPLLDEAAELLGEDTRAERIRQEYERRERVSYAQGVLDVAMGSRATDLEDDQEAEILTVNDLVDADRLAERHQEADHRTSAERAAADRTWTFGHVIVDEAQELSEMAWRLLMRRCPAKSMTVVGDTAQSGDLAGTLSWGRVLDPYVKGRWRLENLTRNYRVPAEIMAVATEVLAEIGADLEAPVSVRESGVEPWGLRVSPEELADRLIEVVAIEAAGLTDRRLAVITPDSLLEPLGLAIAAGVPEVSVGEDPGAPSPVVVLNVRQAKGLEFDEVLVVEPGLIVAESPRGLNNLYVALTRATRRLGVLHTAELTPPSAMPRVLDARLDRQRNGKWR</sequence>
<dbReference type="InterPro" id="IPR027785">
    <property type="entry name" value="UvrD-like_helicase_C"/>
</dbReference>